<keyword evidence="1" id="KW-0812">Transmembrane</keyword>
<feature type="transmembrane region" description="Helical" evidence="1">
    <location>
        <begin position="107"/>
        <end position="127"/>
    </location>
</feature>
<protein>
    <submittedName>
        <fullName evidence="2">Uncharacterized protein</fullName>
    </submittedName>
</protein>
<keyword evidence="3" id="KW-1185">Reference proteome</keyword>
<organism evidence="2 3">
    <name type="scientific">Astathelohania contejeani</name>
    <dbReference type="NCBI Taxonomy" id="164912"/>
    <lineage>
        <taxon>Eukaryota</taxon>
        <taxon>Fungi</taxon>
        <taxon>Fungi incertae sedis</taxon>
        <taxon>Microsporidia</taxon>
        <taxon>Astathelohaniidae</taxon>
        <taxon>Astathelohania</taxon>
    </lineage>
</organism>
<name>A0ABQ7I184_9MICR</name>
<accession>A0ABQ7I184</accession>
<dbReference type="Proteomes" id="UP001516464">
    <property type="component" value="Unassembled WGS sequence"/>
</dbReference>
<evidence type="ECO:0000313" key="3">
    <source>
        <dbReference type="Proteomes" id="UP001516464"/>
    </source>
</evidence>
<evidence type="ECO:0000313" key="2">
    <source>
        <dbReference type="EMBL" id="KAF7684240.1"/>
    </source>
</evidence>
<feature type="transmembrane region" description="Helical" evidence="1">
    <location>
        <begin position="209"/>
        <end position="230"/>
    </location>
</feature>
<feature type="transmembrane region" description="Helical" evidence="1">
    <location>
        <begin position="147"/>
        <end position="168"/>
    </location>
</feature>
<proteinExistence type="predicted"/>
<feature type="transmembrane region" description="Helical" evidence="1">
    <location>
        <begin position="175"/>
        <end position="194"/>
    </location>
</feature>
<feature type="transmembrane region" description="Helical" evidence="1">
    <location>
        <begin position="49"/>
        <end position="69"/>
    </location>
</feature>
<gene>
    <name evidence="2" type="ORF">TCON_0563</name>
</gene>
<keyword evidence="1" id="KW-0472">Membrane</keyword>
<evidence type="ECO:0000256" key="1">
    <source>
        <dbReference type="SAM" id="Phobius"/>
    </source>
</evidence>
<feature type="transmembrane region" description="Helical" evidence="1">
    <location>
        <begin position="242"/>
        <end position="267"/>
    </location>
</feature>
<comment type="caution">
    <text evidence="2">The sequence shown here is derived from an EMBL/GenBank/DDBJ whole genome shotgun (WGS) entry which is preliminary data.</text>
</comment>
<keyword evidence="1" id="KW-1133">Transmembrane helix</keyword>
<dbReference type="EMBL" id="SBIQ01000022">
    <property type="protein sequence ID" value="KAF7684240.1"/>
    <property type="molecule type" value="Genomic_DNA"/>
</dbReference>
<sequence length="300" mass="34517">MSEVSMTNHIYNEALINTLVLVFTLWRALKSPNFSILKLLKGNLKCVGTFFLIFSGLSGVAYNFLLLFLNNEFFIDKAKLEDSGILNEVFKVEIGGRIINLVEVMEILMQLYSIFRISAVFIFVSLWRPTTNSWINKTRNYVFSPALIPHTSITVALYAFMRLPLSLLLHSFPPFYRSLLFGCELYAAVLLLVLTETKFSSSMPDTDNVHLLMVLLFIDGLLHHTLKIIALPFKLNQDITMLLRFATLLLHSILHILLVILFCPLLHDPNLKLIQPQKIEMEYPKDSIIEFTEFKKEQLE</sequence>
<reference evidence="2 3" key="1">
    <citation type="submission" date="2019-01" db="EMBL/GenBank/DDBJ databases">
        <title>Genomes sequencing and comparative genomics of infectious freshwater microsporidia, Cucumispora dikerogammari and Thelohania contejeani.</title>
        <authorList>
            <person name="Cormier A."/>
            <person name="Giraud I."/>
            <person name="Wattier R."/>
            <person name="Teixeira M."/>
            <person name="Grandjean F."/>
            <person name="Rigaud T."/>
            <person name="Cordaux R."/>
        </authorList>
    </citation>
    <scope>NUCLEOTIDE SEQUENCE [LARGE SCALE GENOMIC DNA]</scope>
    <source>
        <strain evidence="2">T1</strain>
        <tissue evidence="2">Spores</tissue>
    </source>
</reference>
<feature type="transmembrane region" description="Helical" evidence="1">
    <location>
        <begin position="12"/>
        <end position="29"/>
    </location>
</feature>